<dbReference type="InterPro" id="IPR026337">
    <property type="entry name" value="AKG_HExxH"/>
</dbReference>
<protein>
    <recommendedName>
        <fullName evidence="4">HEXXH motif domain-containing protein</fullName>
    </recommendedName>
</protein>
<sequence length="580" mass="63630">MRHALRFVAHRARMRALARPQGPHTEKNLPVCDAHAQKRMTSSCYKPRSRTKAAHLSHGDRPARASNDNSNAGFREVGLPMRDLIKQVDAGLQAHDEFGNSQQIVRLNVERYRFALAVLAREDAALQALLPALEALDERRADKLFGDLLVRAELEAAIERLETGVAPIHQAGVLAWSLAQSLQRIDQPLSLSASAMQRSFVAGPDLDGRRIWIWDLPDASEPVADALREALRLGFMPGGHCEAELVRPTPQMVAQLDRACSLLQSLVPQVARSVFGHLHSVAFANMRNERGPMLTASGGDSTPCMIFIAPEELANPWDTAVHIMHEAVHLKLSDMVRTSAAVVREDMVTLPWGREISVSNCLFAFHAYVHLQIFRTAVEQIGPQLHALYGAPESYRAATRPHAMSVVNNASAAPFSRGHERMAYLAQQFRTQWSHYLTPYARRMVDWLCAAIAPLIDLSVAPQAGAVGEPAPVAASAPTTSVHYAKNPQLQLRPVGDRGILFAADPARPKIQKLNTAAWLMFELCDGRSESDLTQAYADLAGLASERAWQQVEPVLDSLVATGMIVAQGQRAALREGRAA</sequence>
<evidence type="ECO:0008006" key="4">
    <source>
        <dbReference type="Google" id="ProtNLM"/>
    </source>
</evidence>
<dbReference type="Proteomes" id="UP000061569">
    <property type="component" value="Chromosome"/>
</dbReference>
<gene>
    <name evidence="2" type="ORF">GLE_2646</name>
</gene>
<reference evidence="2 3" key="1">
    <citation type="submission" date="2015-11" db="EMBL/GenBank/DDBJ databases">
        <title>Genome sequences of Lysobacter enzymogenes strain C3 and Lysobacter antibioticus ATCC 29479.</title>
        <authorList>
            <person name="Kobayashi D.Y."/>
        </authorList>
    </citation>
    <scope>NUCLEOTIDE SEQUENCE [LARGE SCALE GENOMIC DNA]</scope>
    <source>
        <strain evidence="2 3">C3</strain>
    </source>
</reference>
<evidence type="ECO:0000313" key="2">
    <source>
        <dbReference type="EMBL" id="ALN57994.1"/>
    </source>
</evidence>
<organism evidence="2 3">
    <name type="scientific">Lysobacter enzymogenes</name>
    <dbReference type="NCBI Taxonomy" id="69"/>
    <lineage>
        <taxon>Bacteria</taxon>
        <taxon>Pseudomonadati</taxon>
        <taxon>Pseudomonadota</taxon>
        <taxon>Gammaproteobacteria</taxon>
        <taxon>Lysobacterales</taxon>
        <taxon>Lysobacteraceae</taxon>
        <taxon>Lysobacter</taxon>
    </lineage>
</organism>
<dbReference type="AlphaFoldDB" id="A0A0S2DHJ6"/>
<dbReference type="PATRIC" id="fig|69.6.peg.2605"/>
<name>A0A0S2DHJ6_LYSEN</name>
<dbReference type="EMBL" id="CP013140">
    <property type="protein sequence ID" value="ALN57994.1"/>
    <property type="molecule type" value="Genomic_DNA"/>
</dbReference>
<dbReference type="NCBIfam" id="TIGR04267">
    <property type="entry name" value="mod_HExxH"/>
    <property type="match status" value="1"/>
</dbReference>
<evidence type="ECO:0000256" key="1">
    <source>
        <dbReference type="SAM" id="MobiDB-lite"/>
    </source>
</evidence>
<accession>A0A0S2DHJ6</accession>
<dbReference type="KEGG" id="lez:GLE_2646"/>
<proteinExistence type="predicted"/>
<feature type="region of interest" description="Disordered" evidence="1">
    <location>
        <begin position="42"/>
        <end position="72"/>
    </location>
</feature>
<evidence type="ECO:0000313" key="3">
    <source>
        <dbReference type="Proteomes" id="UP000061569"/>
    </source>
</evidence>
<dbReference type="STRING" id="69.GLE_2646"/>